<dbReference type="PANTHER" id="PTHR47111">
    <property type="entry name" value="BCDNA.LD29892"/>
    <property type="match status" value="1"/>
</dbReference>
<dbReference type="Gene3D" id="1.25.40.10">
    <property type="entry name" value="Tetratricopeptide repeat domain"/>
    <property type="match status" value="1"/>
</dbReference>
<evidence type="ECO:0000313" key="2">
    <source>
        <dbReference type="Proteomes" id="UP000639338"/>
    </source>
</evidence>
<dbReference type="OrthoDB" id="7770870at2759"/>
<dbReference type="InterPro" id="IPR011990">
    <property type="entry name" value="TPR-like_helical_dom_sf"/>
</dbReference>
<accession>A0A835CXC1</accession>
<keyword evidence="2" id="KW-1185">Reference proteome</keyword>
<gene>
    <name evidence="1" type="ORF">HCN44_002027</name>
</gene>
<dbReference type="SUPFAM" id="SSF48452">
    <property type="entry name" value="TPR-like"/>
    <property type="match status" value="1"/>
</dbReference>
<reference evidence="1 2" key="1">
    <citation type="submission" date="2020-08" db="EMBL/GenBank/DDBJ databases">
        <title>Aphidius gifuensis genome sequencing and assembly.</title>
        <authorList>
            <person name="Du Z."/>
        </authorList>
    </citation>
    <scope>NUCLEOTIDE SEQUENCE [LARGE SCALE GENOMIC DNA]</scope>
    <source>
        <strain evidence="1">YNYX2018</strain>
        <tissue evidence="1">Adults</tissue>
    </source>
</reference>
<comment type="caution">
    <text evidence="1">The sequence shown here is derived from an EMBL/GenBank/DDBJ whole genome shotgun (WGS) entry which is preliminary data.</text>
</comment>
<dbReference type="EMBL" id="JACMRX010000001">
    <property type="protein sequence ID" value="KAF7996395.1"/>
    <property type="molecule type" value="Genomic_DNA"/>
</dbReference>
<dbReference type="PANTHER" id="PTHR47111:SF1">
    <property type="entry name" value="SET AND MYND DOMAIN-CONTAINING PROTEIN 4"/>
    <property type="match status" value="1"/>
</dbReference>
<organism evidence="1 2">
    <name type="scientific">Aphidius gifuensis</name>
    <name type="common">Parasitoid wasp</name>
    <dbReference type="NCBI Taxonomy" id="684658"/>
    <lineage>
        <taxon>Eukaryota</taxon>
        <taxon>Metazoa</taxon>
        <taxon>Ecdysozoa</taxon>
        <taxon>Arthropoda</taxon>
        <taxon>Hexapoda</taxon>
        <taxon>Insecta</taxon>
        <taxon>Pterygota</taxon>
        <taxon>Neoptera</taxon>
        <taxon>Endopterygota</taxon>
        <taxon>Hymenoptera</taxon>
        <taxon>Apocrita</taxon>
        <taxon>Ichneumonoidea</taxon>
        <taxon>Braconidae</taxon>
        <taxon>Aphidiinae</taxon>
        <taxon>Aphidius</taxon>
    </lineage>
</organism>
<name>A0A835CXC1_APHGI</name>
<proteinExistence type="predicted"/>
<dbReference type="AlphaFoldDB" id="A0A835CXC1"/>
<dbReference type="Proteomes" id="UP000639338">
    <property type="component" value="Unassembled WGS sequence"/>
</dbReference>
<evidence type="ECO:0000313" key="1">
    <source>
        <dbReference type="EMBL" id="KAF7996395.1"/>
    </source>
</evidence>
<protein>
    <submittedName>
        <fullName evidence="1">Uncharacterized protein</fullName>
    </submittedName>
</protein>
<sequence>MTSPASLDNPVKQLIEWKHEVEKKVCDILNTIELIPSQNERIQLVMDKLFDEKNNVSKSIILYDILNKIQLKDQATGKWFQDLGLKFYENNSKLAALINFTQAIAYTLPNTEFSSVLYNNRSQILYEYGMFESCLEDIERITVLHVPHQYKGAFFHRKATCHRKMASRLSTKVGNRSSEYTKSHTKDVIEAIQHNDKLLGDPIDKGDDNIDDISLLTVRTIIKAYKECGSKIDKLMSTYDINAKPPTENELLKSDHDPNKYSSIHMLSSEYNPTKNKDNSKYFAQSLIIAYHMGVSIGLVKHNETLSELKKFDKFMYLFGFIERTMRIIISNRVYHRYFDRSKVSKDVVLNSKIIPGTMHFKQQCYTDIKRVNQGEYQLIYTLNGIKNGQTIGDNFLYNFYEKCLQVRRGIVKLIFNFCCNCEACINDWSIDHSEPTGINKNDLEKIKDGISEAEKRIMIASNAANNYLRKNEKICDATTDINNLIEIVGKCQKYLKPTSEIFIRAKSTLALALDLTQGPILIPE</sequence>